<feature type="region of interest" description="Disordered" evidence="1">
    <location>
        <begin position="80"/>
        <end position="147"/>
    </location>
</feature>
<organism evidence="2 3">
    <name type="scientific">Anthostomella pinea</name>
    <dbReference type="NCBI Taxonomy" id="933095"/>
    <lineage>
        <taxon>Eukaryota</taxon>
        <taxon>Fungi</taxon>
        <taxon>Dikarya</taxon>
        <taxon>Ascomycota</taxon>
        <taxon>Pezizomycotina</taxon>
        <taxon>Sordariomycetes</taxon>
        <taxon>Xylariomycetidae</taxon>
        <taxon>Xylariales</taxon>
        <taxon>Xylariaceae</taxon>
        <taxon>Anthostomella</taxon>
    </lineage>
</organism>
<feature type="compositionally biased region" description="Basic and acidic residues" evidence="1">
    <location>
        <begin position="138"/>
        <end position="147"/>
    </location>
</feature>
<comment type="caution">
    <text evidence="2">The sequence shown here is derived from an EMBL/GenBank/DDBJ whole genome shotgun (WGS) entry which is preliminary data.</text>
</comment>
<sequence length="147" mass="16634">MCWCMTSANHCYECNKEFNQRQLLTPCGYVENGRGCRGTGETCEACTSARAAEEECQKTIYRQRPLNLDVKGRTRMQGLLSAFREDRDRRKQLSQEERATKDAAEDTGNKDKTTVGGQCEDDGGKVQEGLVPPSPLITERHQYHDHC</sequence>
<feature type="compositionally biased region" description="Basic and acidic residues" evidence="1">
    <location>
        <begin position="83"/>
        <end position="113"/>
    </location>
</feature>
<gene>
    <name evidence="2" type="ORF">KHLLAP_LOCUS11055</name>
</gene>
<name>A0AAI8VT25_9PEZI</name>
<reference evidence="2" key="1">
    <citation type="submission" date="2023-10" db="EMBL/GenBank/DDBJ databases">
        <authorList>
            <person name="Hackl T."/>
        </authorList>
    </citation>
    <scope>NUCLEOTIDE SEQUENCE</scope>
</reference>
<proteinExistence type="predicted"/>
<protein>
    <submittedName>
        <fullName evidence="2">Uu.00g062120.m01.CDS01</fullName>
    </submittedName>
</protein>
<evidence type="ECO:0000313" key="2">
    <source>
        <dbReference type="EMBL" id="CAJ2510587.1"/>
    </source>
</evidence>
<evidence type="ECO:0000313" key="3">
    <source>
        <dbReference type="Proteomes" id="UP001295740"/>
    </source>
</evidence>
<dbReference type="EMBL" id="CAUWAG010000018">
    <property type="protein sequence ID" value="CAJ2510587.1"/>
    <property type="molecule type" value="Genomic_DNA"/>
</dbReference>
<evidence type="ECO:0000256" key="1">
    <source>
        <dbReference type="SAM" id="MobiDB-lite"/>
    </source>
</evidence>
<dbReference type="Proteomes" id="UP001295740">
    <property type="component" value="Unassembled WGS sequence"/>
</dbReference>
<keyword evidence="3" id="KW-1185">Reference proteome</keyword>
<accession>A0AAI8VT25</accession>
<dbReference type="AlphaFoldDB" id="A0AAI8VT25"/>